<evidence type="ECO:0000313" key="11">
    <source>
        <dbReference type="Proteomes" id="UP000823749"/>
    </source>
</evidence>
<dbReference type="GO" id="GO:0005524">
    <property type="term" value="F:ATP binding"/>
    <property type="evidence" value="ECO:0007669"/>
    <property type="project" value="UniProtKB-KW"/>
</dbReference>
<evidence type="ECO:0000256" key="2">
    <source>
        <dbReference type="ARBA" id="ARBA00022614"/>
    </source>
</evidence>
<feature type="domain" description="Disease resistance R13L4/SHOC-2-like LRR" evidence="9">
    <location>
        <begin position="203"/>
        <end position="443"/>
    </location>
</feature>
<evidence type="ECO:0000256" key="7">
    <source>
        <dbReference type="SAM" id="SignalP"/>
    </source>
</evidence>
<dbReference type="GO" id="GO:0043531">
    <property type="term" value="F:ADP binding"/>
    <property type="evidence" value="ECO:0007669"/>
    <property type="project" value="InterPro"/>
</dbReference>
<dbReference type="InterPro" id="IPR032675">
    <property type="entry name" value="LRR_dom_sf"/>
</dbReference>
<feature type="domain" description="Disease resistance protein winged helix" evidence="8">
    <location>
        <begin position="70"/>
        <end position="139"/>
    </location>
</feature>
<evidence type="ECO:0000256" key="3">
    <source>
        <dbReference type="ARBA" id="ARBA00022737"/>
    </source>
</evidence>
<keyword evidence="3" id="KW-0677">Repeat</keyword>
<organism evidence="10 11">
    <name type="scientific">Rhododendron griersonianum</name>
    <dbReference type="NCBI Taxonomy" id="479676"/>
    <lineage>
        <taxon>Eukaryota</taxon>
        <taxon>Viridiplantae</taxon>
        <taxon>Streptophyta</taxon>
        <taxon>Embryophyta</taxon>
        <taxon>Tracheophyta</taxon>
        <taxon>Spermatophyta</taxon>
        <taxon>Magnoliopsida</taxon>
        <taxon>eudicotyledons</taxon>
        <taxon>Gunneridae</taxon>
        <taxon>Pentapetalae</taxon>
        <taxon>asterids</taxon>
        <taxon>Ericales</taxon>
        <taxon>Ericaceae</taxon>
        <taxon>Ericoideae</taxon>
        <taxon>Rhodoreae</taxon>
        <taxon>Rhododendron</taxon>
    </lineage>
</organism>
<keyword evidence="6" id="KW-0067">ATP-binding</keyword>
<accession>A0AAV6IPF9</accession>
<keyword evidence="4" id="KW-0547">Nucleotide-binding</keyword>
<proteinExistence type="inferred from homology"/>
<keyword evidence="11" id="KW-1185">Reference proteome</keyword>
<dbReference type="FunFam" id="1.10.10.10:FF:000322">
    <property type="entry name" value="Probable disease resistance protein At1g63360"/>
    <property type="match status" value="1"/>
</dbReference>
<dbReference type="PANTHER" id="PTHR23155">
    <property type="entry name" value="DISEASE RESISTANCE PROTEIN RP"/>
    <property type="match status" value="1"/>
</dbReference>
<evidence type="ECO:0000259" key="8">
    <source>
        <dbReference type="Pfam" id="PF23559"/>
    </source>
</evidence>
<dbReference type="Gene3D" id="1.10.10.10">
    <property type="entry name" value="Winged helix-like DNA-binding domain superfamily/Winged helix DNA-binding domain"/>
    <property type="match status" value="1"/>
</dbReference>
<dbReference type="InterPro" id="IPR044974">
    <property type="entry name" value="Disease_R_plants"/>
</dbReference>
<dbReference type="Proteomes" id="UP000823749">
    <property type="component" value="Chromosome 9"/>
</dbReference>
<dbReference type="InterPro" id="IPR055414">
    <property type="entry name" value="LRR_R13L4/SHOC2-like"/>
</dbReference>
<evidence type="ECO:0000256" key="4">
    <source>
        <dbReference type="ARBA" id="ARBA00022741"/>
    </source>
</evidence>
<dbReference type="Gene3D" id="3.80.10.10">
    <property type="entry name" value="Ribonuclease Inhibitor"/>
    <property type="match status" value="1"/>
</dbReference>
<dbReference type="InterPro" id="IPR036388">
    <property type="entry name" value="WH-like_DNA-bd_sf"/>
</dbReference>
<evidence type="ECO:0000256" key="6">
    <source>
        <dbReference type="ARBA" id="ARBA00022840"/>
    </source>
</evidence>
<gene>
    <name evidence="10" type="ORF">RHGRI_025365</name>
</gene>
<protein>
    <recommendedName>
        <fullName evidence="12">NB-ARC domain-containing protein</fullName>
    </recommendedName>
</protein>
<evidence type="ECO:0000256" key="5">
    <source>
        <dbReference type="ARBA" id="ARBA00022821"/>
    </source>
</evidence>
<evidence type="ECO:0000313" key="10">
    <source>
        <dbReference type="EMBL" id="KAG5530392.1"/>
    </source>
</evidence>
<evidence type="ECO:0000256" key="1">
    <source>
        <dbReference type="ARBA" id="ARBA00008894"/>
    </source>
</evidence>
<feature type="signal peptide" evidence="7">
    <location>
        <begin position="1"/>
        <end position="24"/>
    </location>
</feature>
<keyword evidence="7" id="KW-0732">Signal</keyword>
<comment type="similarity">
    <text evidence="1">Belongs to the disease resistance NB-LRR family.</text>
</comment>
<comment type="caution">
    <text evidence="10">The sequence shown here is derived from an EMBL/GenBank/DDBJ whole genome shotgun (WGS) entry which is preliminary data.</text>
</comment>
<dbReference type="Gene3D" id="1.10.8.430">
    <property type="entry name" value="Helical domain of apoptotic protease-activating factors"/>
    <property type="match status" value="1"/>
</dbReference>
<dbReference type="GO" id="GO:0098542">
    <property type="term" value="P:defense response to other organism"/>
    <property type="evidence" value="ECO:0007669"/>
    <property type="project" value="TreeGrafter"/>
</dbReference>
<dbReference type="Pfam" id="PF23559">
    <property type="entry name" value="WHD_DRP"/>
    <property type="match status" value="1"/>
</dbReference>
<evidence type="ECO:0008006" key="12">
    <source>
        <dbReference type="Google" id="ProtNLM"/>
    </source>
</evidence>
<dbReference type="SUPFAM" id="SSF52540">
    <property type="entry name" value="P-loop containing nucleoside triphosphate hydrolases"/>
    <property type="match status" value="1"/>
</dbReference>
<keyword evidence="2" id="KW-0433">Leucine-rich repeat</keyword>
<dbReference type="Pfam" id="PF23598">
    <property type="entry name" value="LRR_14"/>
    <property type="match status" value="1"/>
</dbReference>
<dbReference type="PANTHER" id="PTHR23155:SF1205">
    <property type="entry name" value="DISEASE RESISTANCE PROTEIN RPM1"/>
    <property type="match status" value="1"/>
</dbReference>
<sequence length="475" mass="55836">MAGKCRGLPLAIVVLGGLLRRTDPDEWPKLKEHMWRRIRDHDSDRVQHILALSFNNLPNHLKSCFLYLGLFPEDFAIDVKKLCRLWEAEGFRKLDKEFDEEEAETYLRELIDRSLIQVEERNWRRIITCRVHDLLRDFAIEKSKELNFLHIYEETLAPKSRRLASYCGLERFVSLDHSDMRLRTLLFFSLENKDLEIAHLQLLCRNLRLLRVLDIGFNKPDPYEETHVRMKKRLPDEIGKLIHLRYLGIRGTNINVLSQFIGNLHALQTLELNYYVPIQLPDEICKAKQLRHLIGRFKWPFQVDNLTNLRTLRTVFVEDQMEFDPMNLINLRELHVTYVVEGNNRITLDSIGGLRRLQSLHIEVSKVGPGRNPEVDLHPLSQCQHLLQLRFLLGIRGCFPINWKLPTEVLPNLQYLFLNASGLTEDPFLLFDELMKLFILCTCEFRSSTGMCCTLCLLFSELAAYLVSYMLNYFQ</sequence>
<name>A0AAV6IPF9_9ERIC</name>
<dbReference type="EMBL" id="JACTNZ010000009">
    <property type="protein sequence ID" value="KAG5530392.1"/>
    <property type="molecule type" value="Genomic_DNA"/>
</dbReference>
<evidence type="ECO:0000259" key="9">
    <source>
        <dbReference type="Pfam" id="PF23598"/>
    </source>
</evidence>
<keyword evidence="5" id="KW-0611">Plant defense</keyword>
<reference evidence="10" key="1">
    <citation type="submission" date="2020-08" db="EMBL/GenBank/DDBJ databases">
        <title>Plant Genome Project.</title>
        <authorList>
            <person name="Zhang R.-G."/>
        </authorList>
    </citation>
    <scope>NUCLEOTIDE SEQUENCE</scope>
    <source>
        <strain evidence="10">WSP0</strain>
        <tissue evidence="10">Leaf</tissue>
    </source>
</reference>
<dbReference type="SUPFAM" id="SSF52058">
    <property type="entry name" value="L domain-like"/>
    <property type="match status" value="1"/>
</dbReference>
<feature type="chain" id="PRO_5043876743" description="NB-ARC domain-containing protein" evidence="7">
    <location>
        <begin position="25"/>
        <end position="475"/>
    </location>
</feature>
<dbReference type="InterPro" id="IPR027417">
    <property type="entry name" value="P-loop_NTPase"/>
</dbReference>
<dbReference type="InterPro" id="IPR042197">
    <property type="entry name" value="Apaf_helical"/>
</dbReference>
<dbReference type="InterPro" id="IPR058922">
    <property type="entry name" value="WHD_DRP"/>
</dbReference>
<dbReference type="AlphaFoldDB" id="A0AAV6IPF9"/>